<dbReference type="Pfam" id="PF07883">
    <property type="entry name" value="Cupin_2"/>
    <property type="match status" value="1"/>
</dbReference>
<evidence type="ECO:0000259" key="4">
    <source>
        <dbReference type="PROSITE" id="PS01124"/>
    </source>
</evidence>
<dbReference type="InterPro" id="IPR014710">
    <property type="entry name" value="RmlC-like_jellyroll"/>
</dbReference>
<proteinExistence type="predicted"/>
<keyword evidence="3" id="KW-0804">Transcription</keyword>
<name>A0A939BF24_9FIRM</name>
<gene>
    <name evidence="5" type="ORF">H6A12_10595</name>
</gene>
<dbReference type="InterPro" id="IPR018062">
    <property type="entry name" value="HTH_AraC-typ_CS"/>
</dbReference>
<evidence type="ECO:0000256" key="2">
    <source>
        <dbReference type="ARBA" id="ARBA00023125"/>
    </source>
</evidence>
<dbReference type="Pfam" id="PF12833">
    <property type="entry name" value="HTH_18"/>
    <property type="match status" value="1"/>
</dbReference>
<dbReference type="SUPFAM" id="SSF46689">
    <property type="entry name" value="Homeodomain-like"/>
    <property type="match status" value="1"/>
</dbReference>
<reference evidence="5" key="2">
    <citation type="journal article" date="2021" name="Sci. Rep.">
        <title>The distribution of antibiotic resistance genes in chicken gut microbiota commensals.</title>
        <authorList>
            <person name="Juricova H."/>
            <person name="Matiasovicova J."/>
            <person name="Kubasova T."/>
            <person name="Cejkova D."/>
            <person name="Rychlik I."/>
        </authorList>
    </citation>
    <scope>NUCLEOTIDE SEQUENCE</scope>
    <source>
        <strain evidence="5">An559</strain>
    </source>
</reference>
<reference evidence="5" key="1">
    <citation type="submission" date="2020-08" db="EMBL/GenBank/DDBJ databases">
        <authorList>
            <person name="Cejkova D."/>
            <person name="Kubasova T."/>
            <person name="Jahodarova E."/>
            <person name="Rychlik I."/>
        </authorList>
    </citation>
    <scope>NUCLEOTIDE SEQUENCE</scope>
    <source>
        <strain evidence="5">An559</strain>
    </source>
</reference>
<keyword evidence="1" id="KW-0805">Transcription regulation</keyword>
<sequence>MPESIFLENPESTNQIPNYPIECYHSVNPVKDSTSLMHWHFCCEMVFVYKGRELVNIGGKTLVLNPGDIIYIYPQQVHEFVNGADCSEIALLKFDTSLLLSQKVFDIEQEYWSPFLTESGYRCLTFNHALSDVQPYLDLLLSETETRSHGFQIRMRHAICMLMSVLCDTLMPFPSIVPGNMISKKETKQFNMLLQYIATHFYEDSLIDTALEFCHLSYSNFAVKFKRLYGKTFTDYVNHVRISYAQHMLTNTNEPMAIISEACGYHDPCYFSRIFRKLTGTTPLSYRQAHTNK</sequence>
<dbReference type="GO" id="GO:0043565">
    <property type="term" value="F:sequence-specific DNA binding"/>
    <property type="evidence" value="ECO:0007669"/>
    <property type="project" value="InterPro"/>
</dbReference>
<dbReference type="InterPro" id="IPR018060">
    <property type="entry name" value="HTH_AraC"/>
</dbReference>
<dbReference type="InterPro" id="IPR037923">
    <property type="entry name" value="HTH-like"/>
</dbReference>
<dbReference type="SMART" id="SM00342">
    <property type="entry name" value="HTH_ARAC"/>
    <property type="match status" value="1"/>
</dbReference>
<evidence type="ECO:0000256" key="1">
    <source>
        <dbReference type="ARBA" id="ARBA00023015"/>
    </source>
</evidence>
<dbReference type="SUPFAM" id="SSF51215">
    <property type="entry name" value="Regulatory protein AraC"/>
    <property type="match status" value="1"/>
</dbReference>
<dbReference type="AlphaFoldDB" id="A0A939BF24"/>
<dbReference type="Proteomes" id="UP000774750">
    <property type="component" value="Unassembled WGS sequence"/>
</dbReference>
<dbReference type="Gene3D" id="1.10.10.60">
    <property type="entry name" value="Homeodomain-like"/>
    <property type="match status" value="2"/>
</dbReference>
<dbReference type="PROSITE" id="PS00041">
    <property type="entry name" value="HTH_ARAC_FAMILY_1"/>
    <property type="match status" value="1"/>
</dbReference>
<dbReference type="Gene3D" id="2.60.120.10">
    <property type="entry name" value="Jelly Rolls"/>
    <property type="match status" value="1"/>
</dbReference>
<accession>A0A939BF24</accession>
<dbReference type="GO" id="GO:0003700">
    <property type="term" value="F:DNA-binding transcription factor activity"/>
    <property type="evidence" value="ECO:0007669"/>
    <property type="project" value="InterPro"/>
</dbReference>
<feature type="domain" description="HTH araC/xylS-type" evidence="4">
    <location>
        <begin position="191"/>
        <end position="289"/>
    </location>
</feature>
<keyword evidence="2" id="KW-0238">DNA-binding</keyword>
<organism evidence="5 6">
    <name type="scientific">Merdimmobilis hominis</name>
    <dbReference type="NCBI Taxonomy" id="2897707"/>
    <lineage>
        <taxon>Bacteria</taxon>
        <taxon>Bacillati</taxon>
        <taxon>Bacillota</taxon>
        <taxon>Clostridia</taxon>
        <taxon>Eubacteriales</taxon>
        <taxon>Oscillospiraceae</taxon>
        <taxon>Merdimmobilis</taxon>
    </lineage>
</organism>
<keyword evidence="6" id="KW-1185">Reference proteome</keyword>
<dbReference type="InterPro" id="IPR013096">
    <property type="entry name" value="Cupin_2"/>
</dbReference>
<dbReference type="PROSITE" id="PS01124">
    <property type="entry name" value="HTH_ARAC_FAMILY_2"/>
    <property type="match status" value="1"/>
</dbReference>
<dbReference type="EMBL" id="JACJKY010000020">
    <property type="protein sequence ID" value="MBM6921597.1"/>
    <property type="molecule type" value="Genomic_DNA"/>
</dbReference>
<evidence type="ECO:0000313" key="6">
    <source>
        <dbReference type="Proteomes" id="UP000774750"/>
    </source>
</evidence>
<evidence type="ECO:0000256" key="3">
    <source>
        <dbReference type="ARBA" id="ARBA00023163"/>
    </source>
</evidence>
<comment type="caution">
    <text evidence="5">The sequence shown here is derived from an EMBL/GenBank/DDBJ whole genome shotgun (WGS) entry which is preliminary data.</text>
</comment>
<dbReference type="PANTHER" id="PTHR43280:SF2">
    <property type="entry name" value="HTH-TYPE TRANSCRIPTIONAL REGULATOR EXSA"/>
    <property type="match status" value="1"/>
</dbReference>
<evidence type="ECO:0000313" key="5">
    <source>
        <dbReference type="EMBL" id="MBM6921597.1"/>
    </source>
</evidence>
<protein>
    <submittedName>
        <fullName evidence="5">Helix-turn-helix domain-containing protein</fullName>
    </submittedName>
</protein>
<dbReference type="PANTHER" id="PTHR43280">
    <property type="entry name" value="ARAC-FAMILY TRANSCRIPTIONAL REGULATOR"/>
    <property type="match status" value="1"/>
</dbReference>
<dbReference type="RefSeq" id="WP_204447694.1">
    <property type="nucleotide sequence ID" value="NZ_JACJKY010000020.1"/>
</dbReference>
<dbReference type="InterPro" id="IPR009057">
    <property type="entry name" value="Homeodomain-like_sf"/>
</dbReference>